<name>A0A1Y6CTK6_9PROT</name>
<proteinExistence type="predicted"/>
<dbReference type="GO" id="GO:0016491">
    <property type="term" value="F:oxidoreductase activity"/>
    <property type="evidence" value="ECO:0007669"/>
    <property type="project" value="InterPro"/>
</dbReference>
<dbReference type="Pfam" id="PF02738">
    <property type="entry name" value="MoCoBD_1"/>
    <property type="match status" value="1"/>
</dbReference>
<keyword evidence="1" id="KW-0812">Transmembrane</keyword>
<dbReference type="InterPro" id="IPR006311">
    <property type="entry name" value="TAT_signal"/>
</dbReference>
<evidence type="ECO:0000313" key="4">
    <source>
        <dbReference type="Proteomes" id="UP000192917"/>
    </source>
</evidence>
<dbReference type="SUPFAM" id="SSF56003">
    <property type="entry name" value="Molybdenum cofactor-binding domain"/>
    <property type="match status" value="2"/>
</dbReference>
<keyword evidence="1" id="KW-1133">Transmembrane helix</keyword>
<dbReference type="Gene3D" id="3.30.365.10">
    <property type="entry name" value="Aldehyde oxidase/xanthine dehydrogenase, molybdopterin binding domain"/>
    <property type="match status" value="4"/>
</dbReference>
<evidence type="ECO:0000313" key="3">
    <source>
        <dbReference type="EMBL" id="SMF73375.1"/>
    </source>
</evidence>
<organism evidence="3 4">
    <name type="scientific">Tistlia consotensis USBA 355</name>
    <dbReference type="NCBI Taxonomy" id="560819"/>
    <lineage>
        <taxon>Bacteria</taxon>
        <taxon>Pseudomonadati</taxon>
        <taxon>Pseudomonadota</taxon>
        <taxon>Alphaproteobacteria</taxon>
        <taxon>Rhodospirillales</taxon>
        <taxon>Rhodovibrionaceae</taxon>
        <taxon>Tistlia</taxon>
    </lineage>
</organism>
<dbReference type="Proteomes" id="UP000192917">
    <property type="component" value="Unassembled WGS sequence"/>
</dbReference>
<dbReference type="RefSeq" id="WP_085125734.1">
    <property type="nucleotide sequence ID" value="NZ_FWZX01000032.1"/>
</dbReference>
<dbReference type="InterPro" id="IPR008274">
    <property type="entry name" value="AldOxase/xan_DH_MoCoBD1"/>
</dbReference>
<dbReference type="InterPro" id="IPR052516">
    <property type="entry name" value="N-heterocyclic_Hydroxylase"/>
</dbReference>
<evidence type="ECO:0000259" key="2">
    <source>
        <dbReference type="SMART" id="SM01008"/>
    </source>
</evidence>
<feature type="transmembrane region" description="Helical" evidence="1">
    <location>
        <begin position="20"/>
        <end position="40"/>
    </location>
</feature>
<dbReference type="PIRSF" id="PIRSF036389">
    <property type="entry name" value="IOR_B"/>
    <property type="match status" value="1"/>
</dbReference>
<dbReference type="InterPro" id="IPR000674">
    <property type="entry name" value="Ald_Oxase/Xan_DH_a/b"/>
</dbReference>
<dbReference type="PANTHER" id="PTHR47495:SF2">
    <property type="entry name" value="ALDEHYDE DEHYDROGENASE"/>
    <property type="match status" value="1"/>
</dbReference>
<dbReference type="Pfam" id="PF20256">
    <property type="entry name" value="MoCoBD_2"/>
    <property type="match status" value="2"/>
</dbReference>
<feature type="domain" description="Aldehyde oxidase/xanthine dehydrogenase a/b hammerhead" evidence="2">
    <location>
        <begin position="218"/>
        <end position="296"/>
    </location>
</feature>
<dbReference type="SMART" id="SM01008">
    <property type="entry name" value="Ald_Xan_dh_C"/>
    <property type="match status" value="1"/>
</dbReference>
<protein>
    <submittedName>
        <fullName evidence="3">Isoquinoline 1-oxidoreductase, beta subunit</fullName>
    </submittedName>
</protein>
<dbReference type="AlphaFoldDB" id="A0A1Y6CTK6"/>
<gene>
    <name evidence="3" type="ORF">SAMN05428998_13212</name>
</gene>
<evidence type="ECO:0000256" key="1">
    <source>
        <dbReference type="SAM" id="Phobius"/>
    </source>
</evidence>
<dbReference type="Gene3D" id="3.90.1170.50">
    <property type="entry name" value="Aldehyde oxidase/xanthine dehydrogenase, a/b hammerhead"/>
    <property type="match status" value="1"/>
</dbReference>
<dbReference type="InterPro" id="IPR046867">
    <property type="entry name" value="AldOxase/xan_DH_MoCoBD2"/>
</dbReference>
<reference evidence="3 4" key="1">
    <citation type="submission" date="2017-04" db="EMBL/GenBank/DDBJ databases">
        <authorList>
            <person name="Afonso C.L."/>
            <person name="Miller P.J."/>
            <person name="Scott M.A."/>
            <person name="Spackman E."/>
            <person name="Goraichik I."/>
            <person name="Dimitrov K.M."/>
            <person name="Suarez D.L."/>
            <person name="Swayne D.E."/>
        </authorList>
    </citation>
    <scope>NUCLEOTIDE SEQUENCE [LARGE SCALE GENOMIC DNA]</scope>
    <source>
        <strain evidence="3 4">USBA 355</strain>
    </source>
</reference>
<dbReference type="STRING" id="560819.SAMN05428998_13212"/>
<dbReference type="InterPro" id="IPR037165">
    <property type="entry name" value="AldOxase/xan_DH_Mopterin-bd_sf"/>
</dbReference>
<dbReference type="InterPro" id="IPR012368">
    <property type="entry name" value="OxRdtase_Mopterin-bd_su_IorB"/>
</dbReference>
<dbReference type="PANTHER" id="PTHR47495">
    <property type="entry name" value="ALDEHYDE DEHYDROGENASE"/>
    <property type="match status" value="1"/>
</dbReference>
<dbReference type="PROSITE" id="PS51318">
    <property type="entry name" value="TAT"/>
    <property type="match status" value="1"/>
</dbReference>
<keyword evidence="1" id="KW-0472">Membrane</keyword>
<keyword evidence="4" id="KW-1185">Reference proteome</keyword>
<sequence length="727" mass="75939">MRGVQRIERPSGLAPSRRRFLVAGAAAGGGLLLGLSLPGLGGRADAAEAAAFAPDAFIRVGRDGRVGFVVPQVEMGQGIYTALSMLIAEELEVPLAAVAVEHAPANDALYANPLLGFQVTGGSTSLRAFWEPLRRAGAAARTMLVAAAAEAWGIDPAACRAEAGAVIDDSGGRRLAYGELAERAARQPVPGAVRLKDPKDFTLIGTPAKRLDTPAKVTGSAVFGIDVRRPGMKIATVAACPVFGGMLKAVDEGPALAVRGVRQVVKLSDAVAVVADHMGAAKKGLEALRIAWDEGANAGFSTADLVRDLEVAAGGTGVSGDQAGDVEAALKGAARTHEAVYRMPFLAHAAMEPINCTVELRGDRCDVWLGTQVATRARAAAAEAAGLPPERVTIHNHLLGGGFGRRLEVDSVTQAVRIARQVVGPVKVVWTREEDIRHDLYRPCYYDRLSAGLDEAGAPVAFRHRVVGSSIVARWIPALFKDGFDFDAVDGAAGPPYGFPNLLVDYVRQEPPAGLATTWWRGVGVTHNAFVVEGFLDELAHLAGADPVAYRRALLDGQPRARGVLDLAAEKAGWGVAVAAGRGRGVSLLSGFGSHMAQVAEVSLAGDGSLRIERVVCAVDCGRVVNPDTVRAQVEGGIIFGLTAALYGEITLERGRVVQGNFDSYRMLRIDETPAIEVHVVQSDEAPGGLGEPGTCGIAPAVVNAVFAATGKRLRKLPIDSSELSAS</sequence>
<accession>A0A1Y6CTK6</accession>
<dbReference type="EMBL" id="FWZX01000032">
    <property type="protein sequence ID" value="SMF73375.1"/>
    <property type="molecule type" value="Genomic_DNA"/>
</dbReference>